<sequence>MSTIWTEATPIYTKGWAEKAFMILPGLFVILDCPSAPISDVSVLLTTEAVIRTKKRGWIHASRIKGPVEEPKEWTITSEPGDTKLTLKRGLGAHHQCGTRHAISEHGPKVAYNNNATKDDGVKETK</sequence>
<name>A0A3M0J3V4_HIRRU</name>
<feature type="region of interest" description="Disordered" evidence="1">
    <location>
        <begin position="99"/>
        <end position="126"/>
    </location>
</feature>
<reference evidence="2 3" key="1">
    <citation type="submission" date="2018-07" db="EMBL/GenBank/DDBJ databases">
        <title>A high quality draft genome assembly of the barn swallow (H. rustica rustica).</title>
        <authorList>
            <person name="Formenti G."/>
            <person name="Chiara M."/>
            <person name="Poveda L."/>
            <person name="Francoijs K.-J."/>
            <person name="Bonisoli-Alquati A."/>
            <person name="Canova L."/>
            <person name="Gianfranceschi L."/>
            <person name="Horner D.S."/>
            <person name="Saino N."/>
        </authorList>
    </citation>
    <scope>NUCLEOTIDE SEQUENCE [LARGE SCALE GENOMIC DNA]</scope>
    <source>
        <strain evidence="2">Chelidonia</strain>
        <tissue evidence="2">Blood</tissue>
    </source>
</reference>
<evidence type="ECO:0000256" key="1">
    <source>
        <dbReference type="SAM" id="MobiDB-lite"/>
    </source>
</evidence>
<dbReference type="EMBL" id="QRBI01000298">
    <property type="protein sequence ID" value="RMB89246.1"/>
    <property type="molecule type" value="Genomic_DNA"/>
</dbReference>
<protein>
    <submittedName>
        <fullName evidence="2">Uncharacterized protein</fullName>
    </submittedName>
</protein>
<gene>
    <name evidence="2" type="ORF">DUI87_34362</name>
</gene>
<feature type="compositionally biased region" description="Basic and acidic residues" evidence="1">
    <location>
        <begin position="117"/>
        <end position="126"/>
    </location>
</feature>
<comment type="caution">
    <text evidence="2">The sequence shown here is derived from an EMBL/GenBank/DDBJ whole genome shotgun (WGS) entry which is preliminary data.</text>
</comment>
<dbReference type="Gene3D" id="2.30.30.850">
    <property type="match status" value="1"/>
</dbReference>
<keyword evidence="3" id="KW-1185">Reference proteome</keyword>
<evidence type="ECO:0000313" key="3">
    <source>
        <dbReference type="Proteomes" id="UP000269221"/>
    </source>
</evidence>
<organism evidence="2 3">
    <name type="scientific">Hirundo rustica rustica</name>
    <dbReference type="NCBI Taxonomy" id="333673"/>
    <lineage>
        <taxon>Eukaryota</taxon>
        <taxon>Metazoa</taxon>
        <taxon>Chordata</taxon>
        <taxon>Craniata</taxon>
        <taxon>Vertebrata</taxon>
        <taxon>Euteleostomi</taxon>
        <taxon>Archelosauria</taxon>
        <taxon>Archosauria</taxon>
        <taxon>Dinosauria</taxon>
        <taxon>Saurischia</taxon>
        <taxon>Theropoda</taxon>
        <taxon>Coelurosauria</taxon>
        <taxon>Aves</taxon>
        <taxon>Neognathae</taxon>
        <taxon>Neoaves</taxon>
        <taxon>Telluraves</taxon>
        <taxon>Australaves</taxon>
        <taxon>Passeriformes</taxon>
        <taxon>Sylvioidea</taxon>
        <taxon>Hirundinidae</taxon>
        <taxon>Hirundo</taxon>
    </lineage>
</organism>
<dbReference type="AlphaFoldDB" id="A0A3M0J3V4"/>
<accession>A0A3M0J3V4</accession>
<proteinExistence type="predicted"/>
<evidence type="ECO:0000313" key="2">
    <source>
        <dbReference type="EMBL" id="RMB89246.1"/>
    </source>
</evidence>
<dbReference type="Proteomes" id="UP000269221">
    <property type="component" value="Unassembled WGS sequence"/>
</dbReference>